<keyword evidence="2 5" id="KW-0812">Transmembrane</keyword>
<feature type="transmembrane region" description="Helical" evidence="5">
    <location>
        <begin position="258"/>
        <end position="277"/>
    </location>
</feature>
<sequence>MDNKKKKSGIQIFFDCAQLIIALFIPLAIIAYTVMQNNTEISIAQENRKQDLKIADERHEQEIILSTDEQEEAALVRYFDSLGKLLEKDMKLMNRTSIARFKTLTALAQLKSKRKGYLIRALIENKLITMNPGENLIIDLSLADLTGLDLSTNMLVKKEITCANFNQTTLINASFRGVTLTGITFAQSVLINSDFSSSSATIFLSLIIFGYFIKNRQARSKLVFDLPMPMSYYYIGSVWPVSNIYCTWWIWIEYSLNSIGLFLMAWISIERYILIFYPHAISQLSWKKWVLHFLPISFCLSWAPIFFFVIVVISPLCINVWDFTLLYCGNPCYYTVNILVQFDFIFDIVFPITIIMVANMILVIRVTYQKISRRQAINWRSHRKMVLQLWIVSSFYLAFWLPSTITLLIQMTALPSFMIDQLEAMLFLIDLIPLFLPMVCLSTLPDLTKKLIGIVSIRRNVIGAVTFKRDMGQTATIAIVPH</sequence>
<dbReference type="Gene3D" id="1.20.1070.10">
    <property type="entry name" value="Rhodopsin 7-helix transmembrane proteins"/>
    <property type="match status" value="1"/>
</dbReference>
<organism evidence="7 8">
    <name type="scientific">Adineta steineri</name>
    <dbReference type="NCBI Taxonomy" id="433720"/>
    <lineage>
        <taxon>Eukaryota</taxon>
        <taxon>Metazoa</taxon>
        <taxon>Spiralia</taxon>
        <taxon>Gnathifera</taxon>
        <taxon>Rotifera</taxon>
        <taxon>Eurotatoria</taxon>
        <taxon>Bdelloidea</taxon>
        <taxon>Adinetida</taxon>
        <taxon>Adinetidae</taxon>
        <taxon>Adineta</taxon>
    </lineage>
</organism>
<feature type="transmembrane region" description="Helical" evidence="5">
    <location>
        <begin position="289"/>
        <end position="313"/>
    </location>
</feature>
<evidence type="ECO:0000256" key="4">
    <source>
        <dbReference type="ARBA" id="ARBA00023136"/>
    </source>
</evidence>
<dbReference type="InterPro" id="IPR001646">
    <property type="entry name" value="5peptide_repeat"/>
</dbReference>
<dbReference type="InterPro" id="IPR017452">
    <property type="entry name" value="GPCR_Rhodpsn_7TM"/>
</dbReference>
<evidence type="ECO:0000259" key="6">
    <source>
        <dbReference type="PROSITE" id="PS50262"/>
    </source>
</evidence>
<feature type="transmembrane region" description="Helical" evidence="5">
    <location>
        <begin position="389"/>
        <end position="412"/>
    </location>
</feature>
<accession>A0A819AGS8</accession>
<keyword evidence="4 5" id="KW-0472">Membrane</keyword>
<evidence type="ECO:0000256" key="3">
    <source>
        <dbReference type="ARBA" id="ARBA00022989"/>
    </source>
</evidence>
<comment type="subcellular location">
    <subcellularLocation>
        <location evidence="1">Membrane</location>
    </subcellularLocation>
</comment>
<dbReference type="EMBL" id="CAJOBB010000954">
    <property type="protein sequence ID" value="CAF3783510.1"/>
    <property type="molecule type" value="Genomic_DNA"/>
</dbReference>
<feature type="transmembrane region" description="Helical" evidence="5">
    <location>
        <begin position="195"/>
        <end position="213"/>
    </location>
</feature>
<dbReference type="AlphaFoldDB" id="A0A819AGS8"/>
<dbReference type="Pfam" id="PF00001">
    <property type="entry name" value="7tm_1"/>
    <property type="match status" value="1"/>
</dbReference>
<dbReference type="GO" id="GO:0016020">
    <property type="term" value="C:membrane"/>
    <property type="evidence" value="ECO:0007669"/>
    <property type="project" value="UniProtKB-SubCell"/>
</dbReference>
<dbReference type="Proteomes" id="UP000663868">
    <property type="component" value="Unassembled WGS sequence"/>
</dbReference>
<reference evidence="7" key="1">
    <citation type="submission" date="2021-02" db="EMBL/GenBank/DDBJ databases">
        <authorList>
            <person name="Nowell W R."/>
        </authorList>
    </citation>
    <scope>NUCLEOTIDE SEQUENCE</scope>
</reference>
<feature type="domain" description="G-protein coupled receptors family 1 profile" evidence="6">
    <location>
        <begin position="182"/>
        <end position="448"/>
    </location>
</feature>
<name>A0A819AGS8_9BILA</name>
<proteinExistence type="predicted"/>
<dbReference type="SUPFAM" id="SSF81321">
    <property type="entry name" value="Family A G protein-coupled receptor-like"/>
    <property type="match status" value="1"/>
</dbReference>
<evidence type="ECO:0000256" key="5">
    <source>
        <dbReference type="SAM" id="Phobius"/>
    </source>
</evidence>
<dbReference type="GO" id="GO:0004930">
    <property type="term" value="F:G protein-coupled receptor activity"/>
    <property type="evidence" value="ECO:0007669"/>
    <property type="project" value="InterPro"/>
</dbReference>
<feature type="transmembrane region" description="Helical" evidence="5">
    <location>
        <begin position="12"/>
        <end position="35"/>
    </location>
</feature>
<feature type="transmembrane region" description="Helical" evidence="5">
    <location>
        <begin position="424"/>
        <end position="444"/>
    </location>
</feature>
<protein>
    <recommendedName>
        <fullName evidence="6">G-protein coupled receptors family 1 profile domain-containing protein</fullName>
    </recommendedName>
</protein>
<dbReference type="CDD" id="cd00637">
    <property type="entry name" value="7tm_classA_rhodopsin-like"/>
    <property type="match status" value="1"/>
</dbReference>
<dbReference type="PROSITE" id="PS50262">
    <property type="entry name" value="G_PROTEIN_RECEP_F1_2"/>
    <property type="match status" value="1"/>
</dbReference>
<gene>
    <name evidence="7" type="ORF">KXQ929_LOCUS16047</name>
</gene>
<dbReference type="PROSITE" id="PS00237">
    <property type="entry name" value="G_PROTEIN_RECEP_F1_1"/>
    <property type="match status" value="1"/>
</dbReference>
<dbReference type="Pfam" id="PF00805">
    <property type="entry name" value="Pentapeptide"/>
    <property type="match status" value="1"/>
</dbReference>
<evidence type="ECO:0000313" key="8">
    <source>
        <dbReference type="Proteomes" id="UP000663868"/>
    </source>
</evidence>
<dbReference type="Gene3D" id="2.160.20.80">
    <property type="entry name" value="E3 ubiquitin-protein ligase SopA"/>
    <property type="match status" value="1"/>
</dbReference>
<comment type="caution">
    <text evidence="7">The sequence shown here is derived from an EMBL/GenBank/DDBJ whole genome shotgun (WGS) entry which is preliminary data.</text>
</comment>
<feature type="transmembrane region" description="Helical" evidence="5">
    <location>
        <begin position="233"/>
        <end position="252"/>
    </location>
</feature>
<evidence type="ECO:0000256" key="2">
    <source>
        <dbReference type="ARBA" id="ARBA00022692"/>
    </source>
</evidence>
<keyword evidence="3 5" id="KW-1133">Transmembrane helix</keyword>
<feature type="transmembrane region" description="Helical" evidence="5">
    <location>
        <begin position="344"/>
        <end position="368"/>
    </location>
</feature>
<evidence type="ECO:0000313" key="7">
    <source>
        <dbReference type="EMBL" id="CAF3783510.1"/>
    </source>
</evidence>
<dbReference type="InterPro" id="IPR000276">
    <property type="entry name" value="GPCR_Rhodpsn"/>
</dbReference>
<evidence type="ECO:0000256" key="1">
    <source>
        <dbReference type="ARBA" id="ARBA00004370"/>
    </source>
</evidence>